<evidence type="ECO:0000256" key="1">
    <source>
        <dbReference type="SAM" id="MobiDB-lite"/>
    </source>
</evidence>
<dbReference type="EMBL" id="LN483142">
    <property type="protein sequence ID" value="CED83041.1"/>
    <property type="molecule type" value="Genomic_DNA"/>
</dbReference>
<dbReference type="Pfam" id="PF01368">
    <property type="entry name" value="DHH"/>
    <property type="match status" value="1"/>
</dbReference>
<dbReference type="AlphaFoldDB" id="A0A0F7SNP9"/>
<evidence type="ECO:0000259" key="2">
    <source>
        <dbReference type="Pfam" id="PF01368"/>
    </source>
</evidence>
<name>A0A0F7SNP9_PHARH</name>
<feature type="region of interest" description="Disordered" evidence="1">
    <location>
        <begin position="425"/>
        <end position="479"/>
    </location>
</feature>
<feature type="region of interest" description="Disordered" evidence="1">
    <location>
        <begin position="1"/>
        <end position="24"/>
    </location>
</feature>
<dbReference type="InterPro" id="IPR051673">
    <property type="entry name" value="SSDNA_exonuclease_RecJ"/>
</dbReference>
<evidence type="ECO:0000313" key="3">
    <source>
        <dbReference type="EMBL" id="CED83041.1"/>
    </source>
</evidence>
<dbReference type="GO" id="GO:0004527">
    <property type="term" value="F:exonuclease activity"/>
    <property type="evidence" value="ECO:0007669"/>
    <property type="project" value="UniProtKB-KW"/>
</dbReference>
<feature type="compositionally biased region" description="Basic and acidic residues" evidence="1">
    <location>
        <begin position="425"/>
        <end position="434"/>
    </location>
</feature>
<sequence>MSKRSASPSFNSVSVSASPNKSIKLSPYADWPAPRESMERAKSFLRDCVQGSHRVVLIPDKDADGLSSTLILYRTLLMMASRSESTSSSFPTPEIFFLPKGANVHSLPPSLAQSYSRVIALDQGSRAGPPLLPGPTTKCLIIDHHYSDMFPDEAAILSACKSEPVATSSMLTYMLCCELDDAVKDTQGESALIGVYGDLGAGTVKFGKDEPWPSWLAEVEKKSTKSKLSKVVSMLNAPRRTPDFDVEKAWDVMFNATSLSDIISAPYLLDCRARTTAETARWQSAGPKFSKDGRIAVIAIHSGYQVHPLIATRWAGTLKTAKDLVLVMCTNDLYTPGKTHFSCRVPKSKASSASSPSDSSTPNLIEILNTYKPQCEAVSPGWIDRVGGDYARGHREASGGIIGDEEFRVLMEVMEIGVKSDEAIKREKEKERKAQGQKNTLDGYFKPGPGAKPNPKPKSARANVPTKTRDTQKIVRKEE</sequence>
<feature type="compositionally biased region" description="Low complexity" evidence="1">
    <location>
        <begin position="1"/>
        <end position="20"/>
    </location>
</feature>
<dbReference type="InterPro" id="IPR001667">
    <property type="entry name" value="DDH_dom"/>
</dbReference>
<proteinExistence type="predicted"/>
<dbReference type="SUPFAM" id="SSF64182">
    <property type="entry name" value="DHH phosphoesterases"/>
    <property type="match status" value="1"/>
</dbReference>
<protein>
    <recommendedName>
        <fullName evidence="2">DDH domain-containing protein</fullName>
    </recommendedName>
</protein>
<dbReference type="PANTHER" id="PTHR30255">
    <property type="entry name" value="SINGLE-STRANDED-DNA-SPECIFIC EXONUCLEASE RECJ"/>
    <property type="match status" value="1"/>
</dbReference>
<reference evidence="3" key="1">
    <citation type="submission" date="2014-08" db="EMBL/GenBank/DDBJ databases">
        <authorList>
            <person name="Sharma Rahul"/>
            <person name="Thines Marco"/>
        </authorList>
    </citation>
    <scope>NUCLEOTIDE SEQUENCE</scope>
</reference>
<accession>A0A0F7SNP9</accession>
<organism evidence="3">
    <name type="scientific">Phaffia rhodozyma</name>
    <name type="common">Yeast</name>
    <name type="synonym">Xanthophyllomyces dendrorhous</name>
    <dbReference type="NCBI Taxonomy" id="264483"/>
    <lineage>
        <taxon>Eukaryota</taxon>
        <taxon>Fungi</taxon>
        <taxon>Dikarya</taxon>
        <taxon>Basidiomycota</taxon>
        <taxon>Agaricomycotina</taxon>
        <taxon>Tremellomycetes</taxon>
        <taxon>Cystofilobasidiales</taxon>
        <taxon>Mrakiaceae</taxon>
        <taxon>Phaffia</taxon>
    </lineage>
</organism>
<feature type="domain" description="DDH" evidence="2">
    <location>
        <begin position="55"/>
        <end position="180"/>
    </location>
</feature>
<dbReference type="Gene3D" id="3.90.1640.30">
    <property type="match status" value="1"/>
</dbReference>
<dbReference type="InterPro" id="IPR038763">
    <property type="entry name" value="DHH_sf"/>
</dbReference>
<dbReference type="PANTHER" id="PTHR30255:SF2">
    <property type="entry name" value="SINGLE-STRANDED-DNA-SPECIFIC EXONUCLEASE RECJ"/>
    <property type="match status" value="1"/>
</dbReference>
<feature type="compositionally biased region" description="Basic and acidic residues" evidence="1">
    <location>
        <begin position="467"/>
        <end position="479"/>
    </location>
</feature>